<keyword evidence="1" id="KW-1015">Disulfide bond</keyword>
<evidence type="ECO:0000256" key="2">
    <source>
        <dbReference type="ARBA" id="ARBA00023180"/>
    </source>
</evidence>
<protein>
    <submittedName>
        <fullName evidence="4">Tenascin-X</fullName>
    </submittedName>
</protein>
<evidence type="ECO:0000259" key="3">
    <source>
        <dbReference type="PROSITE" id="PS51233"/>
    </source>
</evidence>
<dbReference type="SMART" id="SM00216">
    <property type="entry name" value="VWD"/>
    <property type="match status" value="1"/>
</dbReference>
<dbReference type="Pfam" id="PF00094">
    <property type="entry name" value="VWD"/>
    <property type="match status" value="1"/>
</dbReference>
<accession>A0A210R1H0</accession>
<dbReference type="PANTHER" id="PTHR11339">
    <property type="entry name" value="EXTRACELLULAR MATRIX GLYCOPROTEIN RELATED"/>
    <property type="match status" value="1"/>
</dbReference>
<organism evidence="4 5">
    <name type="scientific">Mizuhopecten yessoensis</name>
    <name type="common">Japanese scallop</name>
    <name type="synonym">Patinopecten yessoensis</name>
    <dbReference type="NCBI Taxonomy" id="6573"/>
    <lineage>
        <taxon>Eukaryota</taxon>
        <taxon>Metazoa</taxon>
        <taxon>Spiralia</taxon>
        <taxon>Lophotrochozoa</taxon>
        <taxon>Mollusca</taxon>
        <taxon>Bivalvia</taxon>
        <taxon>Autobranchia</taxon>
        <taxon>Pteriomorphia</taxon>
        <taxon>Pectinida</taxon>
        <taxon>Pectinoidea</taxon>
        <taxon>Pectinidae</taxon>
        <taxon>Mizuhopecten</taxon>
    </lineage>
</organism>
<dbReference type="CDD" id="cd19941">
    <property type="entry name" value="TIL"/>
    <property type="match status" value="1"/>
</dbReference>
<dbReference type="InterPro" id="IPR036084">
    <property type="entry name" value="Ser_inhib-like_sf"/>
</dbReference>
<dbReference type="SUPFAM" id="SSF57567">
    <property type="entry name" value="Serine protease inhibitors"/>
    <property type="match status" value="1"/>
</dbReference>
<keyword evidence="5" id="KW-1185">Reference proteome</keyword>
<reference evidence="4 5" key="1">
    <citation type="journal article" date="2017" name="Nat. Ecol. Evol.">
        <title>Scallop genome provides insights into evolution of bilaterian karyotype and development.</title>
        <authorList>
            <person name="Wang S."/>
            <person name="Zhang J."/>
            <person name="Jiao W."/>
            <person name="Li J."/>
            <person name="Xun X."/>
            <person name="Sun Y."/>
            <person name="Guo X."/>
            <person name="Huan P."/>
            <person name="Dong B."/>
            <person name="Zhang L."/>
            <person name="Hu X."/>
            <person name="Sun X."/>
            <person name="Wang J."/>
            <person name="Zhao C."/>
            <person name="Wang Y."/>
            <person name="Wang D."/>
            <person name="Huang X."/>
            <person name="Wang R."/>
            <person name="Lv J."/>
            <person name="Li Y."/>
            <person name="Zhang Z."/>
            <person name="Liu B."/>
            <person name="Lu W."/>
            <person name="Hui Y."/>
            <person name="Liang J."/>
            <person name="Zhou Z."/>
            <person name="Hou R."/>
            <person name="Li X."/>
            <person name="Liu Y."/>
            <person name="Li H."/>
            <person name="Ning X."/>
            <person name="Lin Y."/>
            <person name="Zhao L."/>
            <person name="Xing Q."/>
            <person name="Dou J."/>
            <person name="Li Y."/>
            <person name="Mao J."/>
            <person name="Guo H."/>
            <person name="Dou H."/>
            <person name="Li T."/>
            <person name="Mu C."/>
            <person name="Jiang W."/>
            <person name="Fu Q."/>
            <person name="Fu X."/>
            <person name="Miao Y."/>
            <person name="Liu J."/>
            <person name="Yu Q."/>
            <person name="Li R."/>
            <person name="Liao H."/>
            <person name="Li X."/>
            <person name="Kong Y."/>
            <person name="Jiang Z."/>
            <person name="Chourrout D."/>
            <person name="Li R."/>
            <person name="Bao Z."/>
        </authorList>
    </citation>
    <scope>NUCLEOTIDE SEQUENCE [LARGE SCALE GENOMIC DNA]</scope>
    <source>
        <strain evidence="4 5">PY_sf001</strain>
    </source>
</reference>
<dbReference type="InterPro" id="IPR002919">
    <property type="entry name" value="TIL_dom"/>
</dbReference>
<dbReference type="Pfam" id="PF01826">
    <property type="entry name" value="TIL"/>
    <property type="match status" value="1"/>
</dbReference>
<name>A0A210R1H0_MIZYE</name>
<proteinExistence type="predicted"/>
<dbReference type="InterPro" id="IPR001846">
    <property type="entry name" value="VWF_type-D"/>
</dbReference>
<evidence type="ECO:0000313" key="5">
    <source>
        <dbReference type="Proteomes" id="UP000242188"/>
    </source>
</evidence>
<sequence length="909" mass="99607">MHCADYAECLNYKCVCKKGYIGNGYERCKPLCGGKECVLYAHCEDGTCKCNSSYHGNGYVMCESNTQCGGKECCQNAVCTNYLCHCQLGYFGDGYSSCKALCGGRKCAEYARCLDGSCVCDPGYHGDALIKCEPKYFCGGRQCADNTRCVNYKCLCLDGYTGDAYEQCDALCDGRKCADYAYCENTKCVCQPAYHGDGFIKCELLGVCGGKHCAKNAECTGYHCICPHDYIGNGYLYCEKLCNGRKCALYAECTNTGCQCQPGYHGNPYLKCEVISLCGGKTCAENAQCSNYACQCKPGFIGDGIVKCQETCNGRLCVPFAECKNGNCECQENYHGFGFWKCEPHGICNGQKCATHAKCINFQCICEAGHFGDGYNSCKPFCGGGVCTEHAQCSNGTCVCHTGYHGNGYLKCEPLGICGGRECAKYAVCENFKCVCRPGYFGDGYTYCDLDGYCRGNKCADNAECINNLCVCRGGYVGDGEVACKRKCVCSASGDPHYSRYDGKTLNFQGICKYTLTKLKKTIGGCYFNIEVKNEHRGKSTRVSWTRLVDIRINEVNIRLLRRKKVLVNSYLHHLPVMENGYQIYRSGIWVVVTSRCGVTVWWNGKAAVMVEVKVDYGQHLTGICGNCNGLDDDDRKRDGEDVTGYPKRKRGAIIGHSYIVEDDTEPEGGVAEECKTEEVETPECSEEHVEAAKAVELCGLLDYSVSDSPFRQCIKQNPILADVKLKACIFDVCANYGDSSVDVQSIGCGYYEEFDEECSLRGFHVKWRTTDICPLRCPINMRYNPSVSGCPASCVNPNPSCNLPTTDGCECLPGLLESGDKCVKKEECGCQCGDLPYVPVGEQYVTEDCAEVTECRLVYGKPVMRGVQINIECGTNALCALKEGVPTCTCNAGYTREGNSTCVPIQHY</sequence>
<dbReference type="AlphaFoldDB" id="A0A210R1H0"/>
<comment type="caution">
    <text evidence="4">The sequence shown here is derived from an EMBL/GenBank/DDBJ whole genome shotgun (WGS) entry which is preliminary data.</text>
</comment>
<dbReference type="OrthoDB" id="6052188at2759"/>
<dbReference type="PANTHER" id="PTHR11339:SF373">
    <property type="entry name" value="VWFD DOMAIN-CONTAINING PROTEIN"/>
    <property type="match status" value="1"/>
</dbReference>
<dbReference type="STRING" id="6573.A0A210R1H0"/>
<dbReference type="InterPro" id="IPR000742">
    <property type="entry name" value="EGF"/>
</dbReference>
<dbReference type="GO" id="GO:0005615">
    <property type="term" value="C:extracellular space"/>
    <property type="evidence" value="ECO:0007669"/>
    <property type="project" value="TreeGrafter"/>
</dbReference>
<dbReference type="Gene3D" id="2.10.25.10">
    <property type="entry name" value="Laminin"/>
    <property type="match status" value="2"/>
</dbReference>
<dbReference type="SMART" id="SM00181">
    <property type="entry name" value="EGF"/>
    <property type="match status" value="15"/>
</dbReference>
<dbReference type="Proteomes" id="UP000242188">
    <property type="component" value="Unassembled WGS sequence"/>
</dbReference>
<keyword evidence="2" id="KW-0325">Glycoprotein</keyword>
<dbReference type="EMBL" id="NEDP02000861">
    <property type="protein sequence ID" value="OWF54868.1"/>
    <property type="molecule type" value="Genomic_DNA"/>
</dbReference>
<dbReference type="InterPro" id="IPR050780">
    <property type="entry name" value="Mucin_vWF_Thrombospondin_sf"/>
</dbReference>
<dbReference type="PROSITE" id="PS51233">
    <property type="entry name" value="VWFD"/>
    <property type="match status" value="1"/>
</dbReference>
<gene>
    <name evidence="4" type="ORF">KP79_PYT12489</name>
</gene>
<evidence type="ECO:0000256" key="1">
    <source>
        <dbReference type="ARBA" id="ARBA00023157"/>
    </source>
</evidence>
<evidence type="ECO:0000313" key="4">
    <source>
        <dbReference type="EMBL" id="OWF54868.1"/>
    </source>
</evidence>
<dbReference type="GO" id="GO:0031012">
    <property type="term" value="C:extracellular matrix"/>
    <property type="evidence" value="ECO:0007669"/>
    <property type="project" value="TreeGrafter"/>
</dbReference>
<feature type="domain" description="VWFD" evidence="3">
    <location>
        <begin position="488"/>
        <end position="667"/>
    </location>
</feature>